<dbReference type="EMBL" id="DUZY01000004">
    <property type="protein sequence ID" value="DAD34135.1"/>
    <property type="molecule type" value="Genomic_DNA"/>
</dbReference>
<name>A0A822ZWM1_NELNU</name>
<dbReference type="Proteomes" id="UP000607653">
    <property type="component" value="Unassembled WGS sequence"/>
</dbReference>
<reference evidence="2 3" key="1">
    <citation type="journal article" date="2020" name="Mol. Biol. Evol.">
        <title>Distinct Expression and Methylation Patterns for Genes with Different Fates following a Single Whole-Genome Duplication in Flowering Plants.</title>
        <authorList>
            <person name="Shi T."/>
            <person name="Rahmani R.S."/>
            <person name="Gugger P.F."/>
            <person name="Wang M."/>
            <person name="Li H."/>
            <person name="Zhang Y."/>
            <person name="Li Z."/>
            <person name="Wang Q."/>
            <person name="Van de Peer Y."/>
            <person name="Marchal K."/>
            <person name="Chen J."/>
        </authorList>
    </citation>
    <scope>NUCLEOTIDE SEQUENCE [LARGE SCALE GENOMIC DNA]</scope>
    <source>
        <tissue evidence="2">Leaf</tissue>
    </source>
</reference>
<evidence type="ECO:0000313" key="2">
    <source>
        <dbReference type="EMBL" id="DAD47649.1"/>
    </source>
</evidence>
<evidence type="ECO:0000313" key="3">
    <source>
        <dbReference type="Proteomes" id="UP000607653"/>
    </source>
</evidence>
<keyword evidence="3" id="KW-1185">Reference proteome</keyword>
<sequence>MSQKAVSMLVQPTPIKPPMLQSAISTLLINVPST</sequence>
<comment type="caution">
    <text evidence="2">The sequence shown here is derived from an EMBL/GenBank/DDBJ whole genome shotgun (WGS) entry which is preliminary data.</text>
</comment>
<dbReference type="EMBL" id="DUZY01000008">
    <property type="protein sequence ID" value="DAD47649.1"/>
    <property type="molecule type" value="Genomic_DNA"/>
</dbReference>
<accession>A0A822ZWM1</accession>
<proteinExistence type="predicted"/>
<dbReference type="AlphaFoldDB" id="A0A822ZWM1"/>
<gene>
    <name evidence="1" type="ORF">HUJ06_004775</name>
    <name evidence="2" type="ORF">HUJ06_017586</name>
</gene>
<evidence type="ECO:0000313" key="1">
    <source>
        <dbReference type="EMBL" id="DAD34135.1"/>
    </source>
</evidence>
<organism evidence="2 3">
    <name type="scientific">Nelumbo nucifera</name>
    <name type="common">Sacred lotus</name>
    <dbReference type="NCBI Taxonomy" id="4432"/>
    <lineage>
        <taxon>Eukaryota</taxon>
        <taxon>Viridiplantae</taxon>
        <taxon>Streptophyta</taxon>
        <taxon>Embryophyta</taxon>
        <taxon>Tracheophyta</taxon>
        <taxon>Spermatophyta</taxon>
        <taxon>Magnoliopsida</taxon>
        <taxon>Proteales</taxon>
        <taxon>Nelumbonaceae</taxon>
        <taxon>Nelumbo</taxon>
    </lineage>
</organism>
<protein>
    <submittedName>
        <fullName evidence="2">Uncharacterized protein</fullName>
    </submittedName>
</protein>